<dbReference type="GO" id="GO:0016020">
    <property type="term" value="C:membrane"/>
    <property type="evidence" value="ECO:0007669"/>
    <property type="project" value="InterPro"/>
</dbReference>
<feature type="domain" description="Signal transduction histidine kinase internal region" evidence="2">
    <location>
        <begin position="171"/>
        <end position="253"/>
    </location>
</feature>
<keyword evidence="1" id="KW-0472">Membrane</keyword>
<comment type="caution">
    <text evidence="3">The sequence shown here is derived from an EMBL/GenBank/DDBJ whole genome shotgun (WGS) entry which is preliminary data.</text>
</comment>
<proteinExistence type="predicted"/>
<dbReference type="AlphaFoldDB" id="A0A7K1S420"/>
<feature type="transmembrane region" description="Helical" evidence="1">
    <location>
        <begin position="45"/>
        <end position="68"/>
    </location>
</feature>
<dbReference type="PANTHER" id="PTHR34220">
    <property type="entry name" value="SENSOR HISTIDINE KINASE YPDA"/>
    <property type="match status" value="1"/>
</dbReference>
<sequence>MMPFTISLPQPGFRLTKQFRWQLLVILPWFIPMMTYLLLGPGYLSNWYTFLGATTLNTSVAVGCQLLLDRLTQRVTARYPSLHQSSKRLVLLGCVFMVVTPMFVLGTLWGYTHFHWFGYNPHPGLLGRILVANVIANSISVGVFESLYSLTKWRENMLEKEQLKKANLQSQYESLKNQVNPHFLFNTLNSLSSLIDDEPQQAEKFVHEMANVYRYLLQTNRGPADHDGELTTLATELEFIKSYFHLLKTRYGAGIDLEVAVNEMDKTSQLPPLTLQMLVENAVKHNVIHANKPLLIEIKSAPGGYLLVRNNLQRKIIRSDRKPVLSNKAGLSNIKAKYRLLAQHRSGSSPTFANDIFIEESSTHFTLLLPLLNQIPT</sequence>
<keyword evidence="4" id="KW-1185">Reference proteome</keyword>
<name>A0A7K1S420_9BACT</name>
<evidence type="ECO:0000313" key="4">
    <source>
        <dbReference type="Proteomes" id="UP000436006"/>
    </source>
</evidence>
<keyword evidence="1" id="KW-0812">Transmembrane</keyword>
<feature type="transmembrane region" description="Helical" evidence="1">
    <location>
        <begin position="21"/>
        <end position="39"/>
    </location>
</feature>
<dbReference type="InterPro" id="IPR010559">
    <property type="entry name" value="Sig_transdc_His_kin_internal"/>
</dbReference>
<gene>
    <name evidence="3" type="ORF">GO755_00800</name>
</gene>
<evidence type="ECO:0000259" key="2">
    <source>
        <dbReference type="Pfam" id="PF06580"/>
    </source>
</evidence>
<evidence type="ECO:0000256" key="1">
    <source>
        <dbReference type="SAM" id="Phobius"/>
    </source>
</evidence>
<dbReference type="InterPro" id="IPR050640">
    <property type="entry name" value="Bact_2-comp_sensor_kinase"/>
</dbReference>
<dbReference type="GO" id="GO:0000155">
    <property type="term" value="F:phosphorelay sensor kinase activity"/>
    <property type="evidence" value="ECO:0007669"/>
    <property type="project" value="InterPro"/>
</dbReference>
<dbReference type="EMBL" id="WPIN01000001">
    <property type="protein sequence ID" value="MVM28550.1"/>
    <property type="molecule type" value="Genomic_DNA"/>
</dbReference>
<protein>
    <recommendedName>
        <fullName evidence="2">Signal transduction histidine kinase internal region domain-containing protein</fullName>
    </recommendedName>
</protein>
<dbReference type="Proteomes" id="UP000436006">
    <property type="component" value="Unassembled WGS sequence"/>
</dbReference>
<dbReference type="PANTHER" id="PTHR34220:SF7">
    <property type="entry name" value="SENSOR HISTIDINE KINASE YPDA"/>
    <property type="match status" value="1"/>
</dbReference>
<reference evidence="3 4" key="1">
    <citation type="submission" date="2019-12" db="EMBL/GenBank/DDBJ databases">
        <title>Spirosoma sp. HMF4905 genome sequencing and assembly.</title>
        <authorList>
            <person name="Kang H."/>
            <person name="Cha I."/>
            <person name="Kim H."/>
            <person name="Joh K."/>
        </authorList>
    </citation>
    <scope>NUCLEOTIDE SEQUENCE [LARGE SCALE GENOMIC DNA]</scope>
    <source>
        <strain evidence="3 4">HMF4905</strain>
    </source>
</reference>
<feature type="transmembrane region" description="Helical" evidence="1">
    <location>
        <begin position="129"/>
        <end position="150"/>
    </location>
</feature>
<dbReference type="RefSeq" id="WP_157582669.1">
    <property type="nucleotide sequence ID" value="NZ_WPIN01000001.1"/>
</dbReference>
<dbReference type="Pfam" id="PF06580">
    <property type="entry name" value="His_kinase"/>
    <property type="match status" value="1"/>
</dbReference>
<accession>A0A7K1S420</accession>
<evidence type="ECO:0000313" key="3">
    <source>
        <dbReference type="EMBL" id="MVM28550.1"/>
    </source>
</evidence>
<keyword evidence="1" id="KW-1133">Transmembrane helix</keyword>
<feature type="transmembrane region" description="Helical" evidence="1">
    <location>
        <begin position="89"/>
        <end position="109"/>
    </location>
</feature>
<organism evidence="3 4">
    <name type="scientific">Spirosoma arboris</name>
    <dbReference type="NCBI Taxonomy" id="2682092"/>
    <lineage>
        <taxon>Bacteria</taxon>
        <taxon>Pseudomonadati</taxon>
        <taxon>Bacteroidota</taxon>
        <taxon>Cytophagia</taxon>
        <taxon>Cytophagales</taxon>
        <taxon>Cytophagaceae</taxon>
        <taxon>Spirosoma</taxon>
    </lineage>
</organism>